<dbReference type="GO" id="GO:0005886">
    <property type="term" value="C:plasma membrane"/>
    <property type="evidence" value="ECO:0007669"/>
    <property type="project" value="TreeGrafter"/>
</dbReference>
<feature type="transmembrane region" description="Helical" evidence="8">
    <location>
        <begin position="178"/>
        <end position="201"/>
    </location>
</feature>
<evidence type="ECO:0000259" key="9">
    <source>
        <dbReference type="PROSITE" id="PS50262"/>
    </source>
</evidence>
<evidence type="ECO:0000256" key="5">
    <source>
        <dbReference type="ARBA" id="ARBA00023136"/>
    </source>
</evidence>
<comment type="subcellular location">
    <subcellularLocation>
        <location evidence="1">Membrane</location>
        <topology evidence="1">Multi-pass membrane protein</topology>
    </subcellularLocation>
</comment>
<dbReference type="GO" id="GO:0004930">
    <property type="term" value="F:G protein-coupled receptor activity"/>
    <property type="evidence" value="ECO:0007669"/>
    <property type="project" value="UniProtKB-KW"/>
</dbReference>
<dbReference type="EMBL" id="CAJNOM010000082">
    <property type="protein sequence ID" value="CAF1004830.1"/>
    <property type="molecule type" value="Genomic_DNA"/>
</dbReference>
<feature type="transmembrane region" description="Helical" evidence="8">
    <location>
        <begin position="94"/>
        <end position="113"/>
    </location>
</feature>
<feature type="transmembrane region" description="Helical" evidence="8">
    <location>
        <begin position="133"/>
        <end position="151"/>
    </location>
</feature>
<dbReference type="OrthoDB" id="10006176at2759"/>
<evidence type="ECO:0000313" key="10">
    <source>
        <dbReference type="EMBL" id="CAF1004830.1"/>
    </source>
</evidence>
<sequence length="322" mass="36836">MAIPLTVIGQEIVRYCGTSTFAVGILGGVLNTLEFFSLRTFRESSCAFYLTIMAFSNIGCLGFSFSPLIMVALINIDVSNTSLFYCKFRRCMSQAFLGISMTCLCLATIDQYFATCAYPRWQRLCNIKLAHRLVIITALIWILHGIPYLMYFNLVLSSTTNTTTCTSTSSTFNYYRNYIFTIGIIGYLPIVIAGLFSLLAYRNIQQLAYRIVPLIRRDLDKQLTTMVLMQVLVCVFTLTPYTTINAVVTSINLTNDPITQMKLQLVLNITLVMYYLYFASPFYLYLCVSERFRRQFIHVLSKIFINFCKRPTIRVNQVIPEP</sequence>
<keyword evidence="12" id="KW-1185">Reference proteome</keyword>
<keyword evidence="6" id="KW-0675">Receptor</keyword>
<evidence type="ECO:0000256" key="1">
    <source>
        <dbReference type="ARBA" id="ARBA00004141"/>
    </source>
</evidence>
<evidence type="ECO:0000256" key="3">
    <source>
        <dbReference type="ARBA" id="ARBA00022989"/>
    </source>
</evidence>
<keyword evidence="7" id="KW-0807">Transducer</keyword>
<evidence type="ECO:0000313" key="12">
    <source>
        <dbReference type="Proteomes" id="UP000663832"/>
    </source>
</evidence>
<dbReference type="PROSITE" id="PS50262">
    <property type="entry name" value="G_PROTEIN_RECEP_F1_2"/>
    <property type="match status" value="1"/>
</dbReference>
<evidence type="ECO:0000256" key="2">
    <source>
        <dbReference type="ARBA" id="ARBA00022692"/>
    </source>
</evidence>
<dbReference type="PANTHER" id="PTHR24243:SF233">
    <property type="entry name" value="THYROTROPIN-RELEASING HORMONE RECEPTOR"/>
    <property type="match status" value="1"/>
</dbReference>
<comment type="caution">
    <text evidence="10">The sequence shown here is derived from an EMBL/GenBank/DDBJ whole genome shotgun (WGS) entry which is preliminary data.</text>
</comment>
<dbReference type="InterPro" id="IPR000276">
    <property type="entry name" value="GPCR_Rhodpsn"/>
</dbReference>
<reference evidence="10" key="1">
    <citation type="submission" date="2021-02" db="EMBL/GenBank/DDBJ databases">
        <authorList>
            <person name="Nowell W R."/>
        </authorList>
    </citation>
    <scope>NUCLEOTIDE SEQUENCE</scope>
</reference>
<feature type="transmembrane region" description="Helical" evidence="8">
    <location>
        <begin position="263"/>
        <end position="286"/>
    </location>
</feature>
<dbReference type="Gene3D" id="1.20.1070.10">
    <property type="entry name" value="Rhodopsin 7-helix transmembrane proteins"/>
    <property type="match status" value="1"/>
</dbReference>
<organism evidence="10 12">
    <name type="scientific">Adineta steineri</name>
    <dbReference type="NCBI Taxonomy" id="433720"/>
    <lineage>
        <taxon>Eukaryota</taxon>
        <taxon>Metazoa</taxon>
        <taxon>Spiralia</taxon>
        <taxon>Gnathifera</taxon>
        <taxon>Rotifera</taxon>
        <taxon>Eurotatoria</taxon>
        <taxon>Bdelloidea</taxon>
        <taxon>Adinetida</taxon>
        <taxon>Adinetidae</taxon>
        <taxon>Adineta</taxon>
    </lineage>
</organism>
<evidence type="ECO:0000256" key="6">
    <source>
        <dbReference type="ARBA" id="ARBA00023170"/>
    </source>
</evidence>
<feature type="transmembrane region" description="Helical" evidence="8">
    <location>
        <begin position="48"/>
        <end position="74"/>
    </location>
</feature>
<keyword evidence="3 8" id="KW-1133">Transmembrane helix</keyword>
<proteinExistence type="predicted"/>
<feature type="domain" description="G-protein coupled receptors family 1 profile" evidence="9">
    <location>
        <begin position="27"/>
        <end position="285"/>
    </location>
</feature>
<protein>
    <recommendedName>
        <fullName evidence="9">G-protein coupled receptors family 1 profile domain-containing protein</fullName>
    </recommendedName>
</protein>
<keyword evidence="5 8" id="KW-0472">Membrane</keyword>
<feature type="transmembrane region" description="Helical" evidence="8">
    <location>
        <begin position="12"/>
        <end position="36"/>
    </location>
</feature>
<evidence type="ECO:0000256" key="8">
    <source>
        <dbReference type="SAM" id="Phobius"/>
    </source>
</evidence>
<dbReference type="PANTHER" id="PTHR24243">
    <property type="entry name" value="G-PROTEIN COUPLED RECEPTOR"/>
    <property type="match status" value="1"/>
</dbReference>
<evidence type="ECO:0000313" key="11">
    <source>
        <dbReference type="EMBL" id="CAF1289315.1"/>
    </source>
</evidence>
<dbReference type="InterPro" id="IPR017452">
    <property type="entry name" value="GPCR_Rhodpsn_7TM"/>
</dbReference>
<accession>A0A814H3Y9</accession>
<gene>
    <name evidence="11" type="ORF">BJG266_LOCUS31654</name>
    <name evidence="10" type="ORF">QVE165_LOCUS15136</name>
</gene>
<evidence type="ECO:0000256" key="4">
    <source>
        <dbReference type="ARBA" id="ARBA00023040"/>
    </source>
</evidence>
<feature type="transmembrane region" description="Helical" evidence="8">
    <location>
        <begin position="222"/>
        <end position="243"/>
    </location>
</feature>
<dbReference type="Pfam" id="PF00001">
    <property type="entry name" value="7tm_1"/>
    <property type="match status" value="1"/>
</dbReference>
<name>A0A814H3Y9_9BILA</name>
<dbReference type="SUPFAM" id="SSF81321">
    <property type="entry name" value="Family A G protein-coupled receptor-like"/>
    <property type="match status" value="1"/>
</dbReference>
<dbReference type="Proteomes" id="UP000663877">
    <property type="component" value="Unassembled WGS sequence"/>
</dbReference>
<keyword evidence="4" id="KW-0297">G-protein coupled receptor</keyword>
<keyword evidence="2 8" id="KW-0812">Transmembrane</keyword>
<evidence type="ECO:0000256" key="7">
    <source>
        <dbReference type="ARBA" id="ARBA00023224"/>
    </source>
</evidence>
<dbReference type="EMBL" id="CAJNOI010000479">
    <property type="protein sequence ID" value="CAF1289315.1"/>
    <property type="molecule type" value="Genomic_DNA"/>
</dbReference>
<dbReference type="Proteomes" id="UP000663832">
    <property type="component" value="Unassembled WGS sequence"/>
</dbReference>
<dbReference type="AlphaFoldDB" id="A0A814H3Y9"/>